<dbReference type="Pfam" id="PF08346">
    <property type="entry name" value="AntA"/>
    <property type="match status" value="1"/>
</dbReference>
<name>A0A0X8C3K5_9FLAO</name>
<dbReference type="Proteomes" id="UP000198034">
    <property type="component" value="Unassembled WGS sequence"/>
</dbReference>
<comment type="caution">
    <text evidence="2">The sequence shown here is derived from an EMBL/GenBank/DDBJ whole genome shotgun (WGS) entry which is preliminary data.</text>
</comment>
<evidence type="ECO:0000313" key="2">
    <source>
        <dbReference type="EMBL" id="OWP79732.1"/>
    </source>
</evidence>
<dbReference type="KEGG" id="fcv:AWN65_13725"/>
<gene>
    <name evidence="2" type="ORF">BWK62_00395</name>
</gene>
<dbReference type="InterPro" id="IPR013557">
    <property type="entry name" value="AntA/B_antirep"/>
</dbReference>
<evidence type="ECO:0000313" key="3">
    <source>
        <dbReference type="Proteomes" id="UP000198034"/>
    </source>
</evidence>
<reference evidence="2 3" key="1">
    <citation type="journal article" date="2017" name="Infect. Genet. Evol.">
        <title>Comparative genome analysis of fish pathogen Flavobacterium columnare reveals extensive sequence diversity within the species.</title>
        <authorList>
            <person name="Kayansamruaj P."/>
            <person name="Dong H.T."/>
            <person name="Hirono I."/>
            <person name="Kondo H."/>
            <person name="Senapin S."/>
            <person name="Rodkhum C."/>
        </authorList>
    </citation>
    <scope>NUCLEOTIDE SEQUENCE [LARGE SCALE GENOMIC DNA]</scope>
    <source>
        <strain evidence="2 3">1214</strain>
    </source>
</reference>
<dbReference type="OrthoDB" id="9812611at2"/>
<proteinExistence type="predicted"/>
<protein>
    <recommendedName>
        <fullName evidence="1">AntA/AntB antirepressor domain-containing protein</fullName>
    </recommendedName>
</protein>
<dbReference type="AlphaFoldDB" id="A0A0X8C3K5"/>
<dbReference type="EMBL" id="MTCY01000001">
    <property type="protein sequence ID" value="OWP79732.1"/>
    <property type="molecule type" value="Genomic_DNA"/>
</dbReference>
<feature type="domain" description="AntA/AntB antirepressor" evidence="1">
    <location>
        <begin position="17"/>
        <end position="115"/>
    </location>
</feature>
<dbReference type="RefSeq" id="WP_060383648.1">
    <property type="nucleotide sequence ID" value="NZ_MTCY01000001.1"/>
</dbReference>
<accession>A0A0X8C3K5</accession>
<sequence>MNQLQIIQNEDGKQAVQCSQLYKALGLDANKFLRWTAKNIIDNPFAIEGEDYILLSSPKGELRNKRRSLTRHYDEINNLVTPLNSPNGRIRTRKRTKDFVLTLDFAKRLAMMCRTEQGERVRRYFLECERIAKEKESLIIEALQKRLSAYERLEQIRLVRLELLKEVKELKAVLITTPQLIDLLTNQLTFNFN</sequence>
<dbReference type="GeneID" id="96797640"/>
<evidence type="ECO:0000259" key="1">
    <source>
        <dbReference type="Pfam" id="PF08346"/>
    </source>
</evidence>
<organism evidence="2 3">
    <name type="scientific">Flavobacterium columnare</name>
    <dbReference type="NCBI Taxonomy" id="996"/>
    <lineage>
        <taxon>Bacteria</taxon>
        <taxon>Pseudomonadati</taxon>
        <taxon>Bacteroidota</taxon>
        <taxon>Flavobacteriia</taxon>
        <taxon>Flavobacteriales</taxon>
        <taxon>Flavobacteriaceae</taxon>
        <taxon>Flavobacterium</taxon>
    </lineage>
</organism>